<dbReference type="EMBL" id="RCHU02000019">
    <property type="protein sequence ID" value="KAL3564994.1"/>
    <property type="molecule type" value="Genomic_DNA"/>
</dbReference>
<keyword evidence="2" id="KW-1185">Reference proteome</keyword>
<gene>
    <name evidence="1" type="ORF">D5086_033040</name>
</gene>
<accession>A0ACC4AFP1</accession>
<evidence type="ECO:0000313" key="2">
    <source>
        <dbReference type="Proteomes" id="UP000309997"/>
    </source>
</evidence>
<proteinExistence type="predicted"/>
<comment type="caution">
    <text evidence="1">The sequence shown here is derived from an EMBL/GenBank/DDBJ whole genome shotgun (WGS) entry which is preliminary data.</text>
</comment>
<organism evidence="1 2">
    <name type="scientific">Populus alba</name>
    <name type="common">White poplar</name>
    <dbReference type="NCBI Taxonomy" id="43335"/>
    <lineage>
        <taxon>Eukaryota</taxon>
        <taxon>Viridiplantae</taxon>
        <taxon>Streptophyta</taxon>
        <taxon>Embryophyta</taxon>
        <taxon>Tracheophyta</taxon>
        <taxon>Spermatophyta</taxon>
        <taxon>Magnoliopsida</taxon>
        <taxon>eudicotyledons</taxon>
        <taxon>Gunneridae</taxon>
        <taxon>Pentapetalae</taxon>
        <taxon>rosids</taxon>
        <taxon>fabids</taxon>
        <taxon>Malpighiales</taxon>
        <taxon>Salicaceae</taxon>
        <taxon>Saliceae</taxon>
        <taxon>Populus</taxon>
    </lineage>
</organism>
<sequence>MRAVAGKALQLGKNTEMLTGLLDVAGEGKKKVWHKYTNTPGKEFIRERKQKWRCLAQKATEQYQVEWCYLIAVHLSAKDKLSEAGRSSDCKREIIFRGLKILAIVIAVETP</sequence>
<dbReference type="Proteomes" id="UP000309997">
    <property type="component" value="Unassembled WGS sequence"/>
</dbReference>
<reference evidence="1 2" key="1">
    <citation type="journal article" date="2024" name="Plant Biotechnol. J.">
        <title>Genome and CRISPR/Cas9 system of a widespread forest tree (Populus alba) in the world.</title>
        <authorList>
            <person name="Liu Y.J."/>
            <person name="Jiang P.F."/>
            <person name="Han X.M."/>
            <person name="Li X.Y."/>
            <person name="Wang H.M."/>
            <person name="Wang Y.J."/>
            <person name="Wang X.X."/>
            <person name="Zeng Q.Y."/>
        </authorList>
    </citation>
    <scope>NUCLEOTIDE SEQUENCE [LARGE SCALE GENOMIC DNA]</scope>
    <source>
        <strain evidence="2">cv. PAL-ZL1</strain>
    </source>
</reference>
<name>A0ACC4AFP1_POPAL</name>
<protein>
    <submittedName>
        <fullName evidence="1">Uncharacterized protein</fullName>
    </submittedName>
</protein>
<evidence type="ECO:0000313" key="1">
    <source>
        <dbReference type="EMBL" id="KAL3564994.1"/>
    </source>
</evidence>